<evidence type="ECO:0000313" key="1">
    <source>
        <dbReference type="EMBL" id="MPM48461.1"/>
    </source>
</evidence>
<name>A0A645A851_9ZZZZ</name>
<sequence length="72" mass="7717">MPKQANRMTTNVDGCILPPGSNIDGPADGYLSQVCMTNHFQVASKRPIENQWVLSSAVDSENGWNGIVGAKV</sequence>
<accession>A0A645A851</accession>
<proteinExistence type="predicted"/>
<gene>
    <name evidence="1" type="ORF">SDC9_95186</name>
</gene>
<comment type="caution">
    <text evidence="1">The sequence shown here is derived from an EMBL/GenBank/DDBJ whole genome shotgun (WGS) entry which is preliminary data.</text>
</comment>
<dbReference type="EMBL" id="VSSQ01012107">
    <property type="protein sequence ID" value="MPM48461.1"/>
    <property type="molecule type" value="Genomic_DNA"/>
</dbReference>
<reference evidence="1" key="1">
    <citation type="submission" date="2019-08" db="EMBL/GenBank/DDBJ databases">
        <authorList>
            <person name="Kucharzyk K."/>
            <person name="Murdoch R.W."/>
            <person name="Higgins S."/>
            <person name="Loffler F."/>
        </authorList>
    </citation>
    <scope>NUCLEOTIDE SEQUENCE</scope>
</reference>
<protein>
    <submittedName>
        <fullName evidence="1">Uncharacterized protein</fullName>
    </submittedName>
</protein>
<organism evidence="1">
    <name type="scientific">bioreactor metagenome</name>
    <dbReference type="NCBI Taxonomy" id="1076179"/>
    <lineage>
        <taxon>unclassified sequences</taxon>
        <taxon>metagenomes</taxon>
        <taxon>ecological metagenomes</taxon>
    </lineage>
</organism>
<dbReference type="AlphaFoldDB" id="A0A645A851"/>